<accession>A0A1U7UZ39</accession>
<dbReference type="Proteomes" id="UP000189701">
    <property type="component" value="Unplaced"/>
</dbReference>
<dbReference type="NCBIfam" id="TIGR00756">
    <property type="entry name" value="PPR"/>
    <property type="match status" value="1"/>
</dbReference>
<gene>
    <name evidence="4" type="primary">LOC104210737</name>
</gene>
<feature type="non-terminal residue" evidence="4">
    <location>
        <position position="232"/>
    </location>
</feature>
<reference evidence="4" key="2">
    <citation type="submission" date="2025-08" db="UniProtKB">
        <authorList>
            <consortium name="RefSeq"/>
        </authorList>
    </citation>
    <scope>IDENTIFICATION</scope>
    <source>
        <tissue evidence="4">Leaf</tissue>
    </source>
</reference>
<dbReference type="Pfam" id="PF13041">
    <property type="entry name" value="PPR_2"/>
    <property type="match status" value="1"/>
</dbReference>
<keyword evidence="3" id="KW-1185">Reference proteome</keyword>
<dbReference type="InterPro" id="IPR002885">
    <property type="entry name" value="PPR_rpt"/>
</dbReference>
<proteinExistence type="predicted"/>
<dbReference type="InterPro" id="IPR011990">
    <property type="entry name" value="TPR-like_helical_dom_sf"/>
</dbReference>
<organism evidence="3 4">
    <name type="scientific">Nicotiana sylvestris</name>
    <name type="common">Wood tobacco</name>
    <name type="synonym">South American tobacco</name>
    <dbReference type="NCBI Taxonomy" id="4096"/>
    <lineage>
        <taxon>Eukaryota</taxon>
        <taxon>Viridiplantae</taxon>
        <taxon>Streptophyta</taxon>
        <taxon>Embryophyta</taxon>
        <taxon>Tracheophyta</taxon>
        <taxon>Spermatophyta</taxon>
        <taxon>Magnoliopsida</taxon>
        <taxon>eudicotyledons</taxon>
        <taxon>Gunneridae</taxon>
        <taxon>Pentapetalae</taxon>
        <taxon>asterids</taxon>
        <taxon>lamiids</taxon>
        <taxon>Solanales</taxon>
        <taxon>Solanaceae</taxon>
        <taxon>Nicotianoideae</taxon>
        <taxon>Nicotianeae</taxon>
        <taxon>Nicotiana</taxon>
    </lineage>
</organism>
<dbReference type="FunFam" id="1.25.40.10:FF:000031">
    <property type="entry name" value="Pentatricopeptide repeat-containing protein mitochondrial"/>
    <property type="match status" value="1"/>
</dbReference>
<sequence length="232" mass="25190">WTLGGRKADGVDGLFGCLVEQLVVRRRLCVCVEQQQPWRAVSGGTRKKMIGAAVGRGGCEAERVVVVVELGTKKKKEQQPWRFGWTTRVVTGHRTSELGCSTSRNAAALLLVNGGRGVDLGGLMDSSGELGALDQGRWIHTYIINNREIVMSVSLGTALIDMYAKCGCIEFSSQLFKNMPQRDVVTWGVIISGFAIHGQAKKCFQLFDEMIESGVKPNGVMFVAILSACSHA</sequence>
<dbReference type="eggNOG" id="KOG4197">
    <property type="taxonomic scope" value="Eukaryota"/>
</dbReference>
<dbReference type="InterPro" id="IPR046960">
    <property type="entry name" value="PPR_At4g14850-like_plant"/>
</dbReference>
<evidence type="ECO:0000256" key="2">
    <source>
        <dbReference type="PROSITE-ProRule" id="PRU00708"/>
    </source>
</evidence>
<dbReference type="AlphaFoldDB" id="A0A1U7UZ39"/>
<dbReference type="PANTHER" id="PTHR47926:SF529">
    <property type="entry name" value="TETRATRICOPEPTIDE-LIKE HELICAL DOMAIN SUPERFAMILY"/>
    <property type="match status" value="1"/>
</dbReference>
<evidence type="ECO:0000256" key="1">
    <source>
        <dbReference type="ARBA" id="ARBA00022737"/>
    </source>
</evidence>
<dbReference type="PANTHER" id="PTHR47926">
    <property type="entry name" value="PENTATRICOPEPTIDE REPEAT-CONTAINING PROTEIN"/>
    <property type="match status" value="1"/>
</dbReference>
<feature type="non-terminal residue" evidence="4">
    <location>
        <position position="1"/>
    </location>
</feature>
<dbReference type="RefSeq" id="XP_009758001.1">
    <property type="nucleotide sequence ID" value="XM_009759699.1"/>
</dbReference>
<feature type="repeat" description="PPR" evidence="2">
    <location>
        <begin position="183"/>
        <end position="217"/>
    </location>
</feature>
<dbReference type="GO" id="GO:0009451">
    <property type="term" value="P:RNA modification"/>
    <property type="evidence" value="ECO:0007669"/>
    <property type="project" value="InterPro"/>
</dbReference>
<keyword evidence="1" id="KW-0677">Repeat</keyword>
<dbReference type="Gene3D" id="1.25.40.10">
    <property type="entry name" value="Tetratricopeptide repeat domain"/>
    <property type="match status" value="1"/>
</dbReference>
<dbReference type="GO" id="GO:0003723">
    <property type="term" value="F:RNA binding"/>
    <property type="evidence" value="ECO:0007669"/>
    <property type="project" value="InterPro"/>
</dbReference>
<reference evidence="3" key="1">
    <citation type="journal article" date="2013" name="Genome Biol.">
        <title>Reference genomes and transcriptomes of Nicotiana sylvestris and Nicotiana tomentosiformis.</title>
        <authorList>
            <person name="Sierro N."/>
            <person name="Battey J.N."/>
            <person name="Ouadi S."/>
            <person name="Bovet L."/>
            <person name="Goepfert S."/>
            <person name="Bakaher N."/>
            <person name="Peitsch M.C."/>
            <person name="Ivanov N.V."/>
        </authorList>
    </citation>
    <scope>NUCLEOTIDE SEQUENCE [LARGE SCALE GENOMIC DNA]</scope>
</reference>
<name>A0A1U7UZ39_NICSY</name>
<evidence type="ECO:0000313" key="4">
    <source>
        <dbReference type="RefSeq" id="XP_009758001.1"/>
    </source>
</evidence>
<protein>
    <submittedName>
        <fullName evidence="4">Pentatricopeptide repeat-containing protein At4g38010-like</fullName>
    </submittedName>
</protein>
<evidence type="ECO:0000313" key="3">
    <source>
        <dbReference type="Proteomes" id="UP000189701"/>
    </source>
</evidence>
<dbReference type="PROSITE" id="PS51375">
    <property type="entry name" value="PPR"/>
    <property type="match status" value="1"/>
</dbReference>